<dbReference type="GO" id="GO:0005634">
    <property type="term" value="C:nucleus"/>
    <property type="evidence" value="ECO:0007669"/>
    <property type="project" value="UniProtKB-SubCell"/>
</dbReference>
<dbReference type="InterPro" id="IPR036955">
    <property type="entry name" value="AP2/ERF_dom_sf"/>
</dbReference>
<dbReference type="Gene3D" id="3.30.730.10">
    <property type="entry name" value="AP2/ERF domain"/>
    <property type="match status" value="1"/>
</dbReference>
<comment type="caution">
    <text evidence="7">The sequence shown here is derived from an EMBL/GenBank/DDBJ whole genome shotgun (WGS) entry which is preliminary data.</text>
</comment>
<dbReference type="PROSITE" id="PS51032">
    <property type="entry name" value="AP2_ERF"/>
    <property type="match status" value="1"/>
</dbReference>
<evidence type="ECO:0000256" key="5">
    <source>
        <dbReference type="ARBA" id="ARBA00023242"/>
    </source>
</evidence>
<dbReference type="InterPro" id="IPR044808">
    <property type="entry name" value="ERF_plant"/>
</dbReference>
<dbReference type="SMART" id="SM00380">
    <property type="entry name" value="AP2"/>
    <property type="match status" value="1"/>
</dbReference>
<dbReference type="GO" id="GO:0009873">
    <property type="term" value="P:ethylene-activated signaling pathway"/>
    <property type="evidence" value="ECO:0007669"/>
    <property type="project" value="InterPro"/>
</dbReference>
<dbReference type="InterPro" id="IPR001471">
    <property type="entry name" value="AP2/ERF_dom"/>
</dbReference>
<protein>
    <recommendedName>
        <fullName evidence="6">AP2/ERF domain-containing protein</fullName>
    </recommendedName>
</protein>
<evidence type="ECO:0000256" key="3">
    <source>
        <dbReference type="ARBA" id="ARBA00023125"/>
    </source>
</evidence>
<dbReference type="InterPro" id="IPR016177">
    <property type="entry name" value="DNA-bd_dom_sf"/>
</dbReference>
<keyword evidence="4" id="KW-0804">Transcription</keyword>
<keyword evidence="8" id="KW-1185">Reference proteome</keyword>
<evidence type="ECO:0000313" key="7">
    <source>
        <dbReference type="EMBL" id="KAJ4976711.1"/>
    </source>
</evidence>
<dbReference type="GO" id="GO:0003700">
    <property type="term" value="F:DNA-binding transcription factor activity"/>
    <property type="evidence" value="ECO:0007669"/>
    <property type="project" value="InterPro"/>
</dbReference>
<dbReference type="PANTHER" id="PTHR31190">
    <property type="entry name" value="DNA-BINDING DOMAIN"/>
    <property type="match status" value="1"/>
</dbReference>
<dbReference type="GO" id="GO:0003677">
    <property type="term" value="F:DNA binding"/>
    <property type="evidence" value="ECO:0007669"/>
    <property type="project" value="UniProtKB-KW"/>
</dbReference>
<dbReference type="AlphaFoldDB" id="A0A9Q0KUP7"/>
<evidence type="ECO:0000259" key="6">
    <source>
        <dbReference type="PROSITE" id="PS51032"/>
    </source>
</evidence>
<keyword evidence="2" id="KW-0805">Transcription regulation</keyword>
<dbReference type="PANTHER" id="PTHR31190:SF376">
    <property type="entry name" value="EREB-LIKE PROTEIN"/>
    <property type="match status" value="1"/>
</dbReference>
<evidence type="ECO:0000256" key="1">
    <source>
        <dbReference type="ARBA" id="ARBA00004123"/>
    </source>
</evidence>
<reference evidence="7" key="1">
    <citation type="journal article" date="2023" name="Plant J.">
        <title>The genome of the king protea, Protea cynaroides.</title>
        <authorList>
            <person name="Chang J."/>
            <person name="Duong T.A."/>
            <person name="Schoeman C."/>
            <person name="Ma X."/>
            <person name="Roodt D."/>
            <person name="Barker N."/>
            <person name="Li Z."/>
            <person name="Van de Peer Y."/>
            <person name="Mizrachi E."/>
        </authorList>
    </citation>
    <scope>NUCLEOTIDE SEQUENCE</scope>
    <source>
        <tissue evidence="7">Young leaves</tissue>
    </source>
</reference>
<dbReference type="Proteomes" id="UP001141806">
    <property type="component" value="Unassembled WGS sequence"/>
</dbReference>
<dbReference type="OrthoDB" id="1930411at2759"/>
<accession>A0A9Q0KUP7</accession>
<proteinExistence type="predicted"/>
<dbReference type="SUPFAM" id="SSF54171">
    <property type="entry name" value="DNA-binding domain"/>
    <property type="match status" value="1"/>
</dbReference>
<evidence type="ECO:0000313" key="8">
    <source>
        <dbReference type="Proteomes" id="UP001141806"/>
    </source>
</evidence>
<dbReference type="EMBL" id="JAMYWD010000003">
    <property type="protein sequence ID" value="KAJ4976711.1"/>
    <property type="molecule type" value="Genomic_DNA"/>
</dbReference>
<name>A0A9Q0KUP7_9MAGN</name>
<dbReference type="CDD" id="cd00018">
    <property type="entry name" value="AP2"/>
    <property type="match status" value="1"/>
</dbReference>
<sequence length="176" mass="20016">MLTEDFIRIDSDLLIHKFIPTEIRDPRKGVRVWLGTFNTPEDAARAYNREARKIRVKKAKVNFPNKDEAKCLQITQKPTPRNPQPSYQFWDFYFFNGSNVEFAGNLNKTGTFPVQANESYGHSASNPNPVDLVIVTPAPMPMAIPIPIMNDQMPVTGSKVEDSVTCFEKVKVKEEK</sequence>
<feature type="domain" description="AP2/ERF" evidence="6">
    <location>
        <begin position="22"/>
        <end position="64"/>
    </location>
</feature>
<comment type="subcellular location">
    <subcellularLocation>
        <location evidence="1">Nucleus</location>
    </subcellularLocation>
</comment>
<gene>
    <name evidence="7" type="ORF">NE237_001817</name>
</gene>
<evidence type="ECO:0000256" key="4">
    <source>
        <dbReference type="ARBA" id="ARBA00023163"/>
    </source>
</evidence>
<evidence type="ECO:0000256" key="2">
    <source>
        <dbReference type="ARBA" id="ARBA00023015"/>
    </source>
</evidence>
<organism evidence="7 8">
    <name type="scientific">Protea cynaroides</name>
    <dbReference type="NCBI Taxonomy" id="273540"/>
    <lineage>
        <taxon>Eukaryota</taxon>
        <taxon>Viridiplantae</taxon>
        <taxon>Streptophyta</taxon>
        <taxon>Embryophyta</taxon>
        <taxon>Tracheophyta</taxon>
        <taxon>Spermatophyta</taxon>
        <taxon>Magnoliopsida</taxon>
        <taxon>Proteales</taxon>
        <taxon>Proteaceae</taxon>
        <taxon>Protea</taxon>
    </lineage>
</organism>
<keyword evidence="3" id="KW-0238">DNA-binding</keyword>
<keyword evidence="5" id="KW-0539">Nucleus</keyword>